<reference evidence="2" key="1">
    <citation type="journal article" date="2019" name="Nat. Commun.">
        <title>The genome of broomcorn millet.</title>
        <authorList>
            <person name="Zou C."/>
            <person name="Miki D."/>
            <person name="Li D."/>
            <person name="Tang Q."/>
            <person name="Xiao L."/>
            <person name="Rajput S."/>
            <person name="Deng P."/>
            <person name="Jia W."/>
            <person name="Huang R."/>
            <person name="Zhang M."/>
            <person name="Sun Y."/>
            <person name="Hu J."/>
            <person name="Fu X."/>
            <person name="Schnable P.S."/>
            <person name="Li F."/>
            <person name="Zhang H."/>
            <person name="Feng B."/>
            <person name="Zhu X."/>
            <person name="Liu R."/>
            <person name="Schnable J.C."/>
            <person name="Zhu J.-K."/>
            <person name="Zhang H."/>
        </authorList>
    </citation>
    <scope>NUCLEOTIDE SEQUENCE [LARGE SCALE GENOMIC DNA]</scope>
</reference>
<dbReference type="EMBL" id="PQIB02000015">
    <property type="protein sequence ID" value="RLM65336.1"/>
    <property type="molecule type" value="Genomic_DNA"/>
</dbReference>
<keyword evidence="2" id="KW-1185">Reference proteome</keyword>
<comment type="caution">
    <text evidence="1">The sequence shown here is derived from an EMBL/GenBank/DDBJ whole genome shotgun (WGS) entry which is preliminary data.</text>
</comment>
<dbReference type="AlphaFoldDB" id="A0A3L6PXD6"/>
<evidence type="ECO:0000313" key="2">
    <source>
        <dbReference type="Proteomes" id="UP000275267"/>
    </source>
</evidence>
<dbReference type="Proteomes" id="UP000275267">
    <property type="component" value="Unassembled WGS sequence"/>
</dbReference>
<protein>
    <submittedName>
        <fullName evidence="1">Uncharacterized protein</fullName>
    </submittedName>
</protein>
<gene>
    <name evidence="1" type="ORF">C2845_PM16G06530</name>
</gene>
<dbReference type="OrthoDB" id="10486222at2759"/>
<proteinExistence type="predicted"/>
<sequence>MGASPSALQPSWLRARGTVATDSARGDLAPSSHMADDAWALGLAVWEEDIAFVGHPGRCLLEPSAARPTPPSAATAARFRARRGIPPRLTLTMSPR</sequence>
<organism evidence="1 2">
    <name type="scientific">Panicum miliaceum</name>
    <name type="common">Proso millet</name>
    <name type="synonym">Broomcorn millet</name>
    <dbReference type="NCBI Taxonomy" id="4540"/>
    <lineage>
        <taxon>Eukaryota</taxon>
        <taxon>Viridiplantae</taxon>
        <taxon>Streptophyta</taxon>
        <taxon>Embryophyta</taxon>
        <taxon>Tracheophyta</taxon>
        <taxon>Spermatophyta</taxon>
        <taxon>Magnoliopsida</taxon>
        <taxon>Liliopsida</taxon>
        <taxon>Poales</taxon>
        <taxon>Poaceae</taxon>
        <taxon>PACMAD clade</taxon>
        <taxon>Panicoideae</taxon>
        <taxon>Panicodae</taxon>
        <taxon>Paniceae</taxon>
        <taxon>Panicinae</taxon>
        <taxon>Panicum</taxon>
        <taxon>Panicum sect. Panicum</taxon>
    </lineage>
</organism>
<accession>A0A3L6PXD6</accession>
<name>A0A3L6PXD6_PANMI</name>
<evidence type="ECO:0000313" key="1">
    <source>
        <dbReference type="EMBL" id="RLM65336.1"/>
    </source>
</evidence>